<feature type="transmembrane region" description="Helical" evidence="1">
    <location>
        <begin position="72"/>
        <end position="93"/>
    </location>
</feature>
<evidence type="ECO:0000313" key="2">
    <source>
        <dbReference type="EMBL" id="AWV99106.1"/>
    </source>
</evidence>
<keyword evidence="1" id="KW-0472">Membrane</keyword>
<evidence type="ECO:0008006" key="4">
    <source>
        <dbReference type="Google" id="ProtNLM"/>
    </source>
</evidence>
<gene>
    <name evidence="2" type="ORF">DJ013_13385</name>
</gene>
<sequence>MFIGLVFHGTIFFFTFDSTYDAFVHIFFADHYSRSWFEPWDNRWYTGFNVTSYPPLVHQLTALLSKLIGLKYAFVFMAAAIVQLLIVGAYRFSKLWTTPRAAGYAAIFACFCSSIVEALHLFGQLPTLMGIACLLNALPEVYRWMRYGKYYRLATAISIMGVGVTSHHVTTIFGMVFFIAPVMGLAVVDTIIAKNKDVEGADKWYYSFVEENVSKFKITLRGFLVETWNKRKELVLFVGSVPIIMMLIFPYFYWSATDPINQVSIPHGSRDSFIEVTSSGLMFFLIPMGIILLLMPYIFIRVWTRRNFFIGLSFSLMVLLGTGGTTPLPKLMLGENAFNILTLDRFTFWATIISIPFIGEFFYRLLEADLKDYLREKLGVWPHRLSWILLASILSFLTIFIINLGTFRPLQPQSIDMKPMLQFLERDQHDKWRYMTLGFGDQMAWLSAQTKAQSVDGNYHSARRLPEMTTRPLERLENSKFKGVQGLGSLQQFLTVPEKYYLKYVFSNDKFYDPILYFSGWERVQRLENGIMVWQKQDVPPLPSALKKKELPKIMKIWWGIMPILSLLIALGVNFVYVWYTRIKKNHEFDDEYRNDNFLIAPLSKWTFIFMGTWIAVIVTVTGTVIIKGLFHSPYDDPESVVEAYYDAVDFKYFGAAYEFFEPETRPSFEDYFIKLSVEDGIVASYAKLDNMIISTEKIDKNNYLAKVDAEWITPVEQYMTHNEHRVTKVKGKWYIIAPKFDNSIPPDTFVEESLLSMHSQGKRQTGTDPTQHDDVMDRPELKILNARLVKKDSTYTVVGELQNIDNYPAHITVLADLYDQYNRKLVSYNVKYGSIHRIMPKEVVSFRINFESTAWVKTDDLDPGEFNPEEFTEYDFPMAPVKFKILARAVIDKNDLYRSVGLQNVHISNNTLEAEGFNYGTEEVSVPKVLVSYYDNEDKVKWVEVFFMREGIRQQRKRKLKHKLADFTNYSIVYEGTEADFYVNGLPSISYISVPQTKELTHKILLGNKEKLGLRIDGYLGSPTIY</sequence>
<evidence type="ECO:0000256" key="1">
    <source>
        <dbReference type="SAM" id="Phobius"/>
    </source>
</evidence>
<feature type="transmembrane region" description="Helical" evidence="1">
    <location>
        <begin position="387"/>
        <end position="407"/>
    </location>
</feature>
<feature type="transmembrane region" description="Helical" evidence="1">
    <location>
        <begin position="105"/>
        <end position="138"/>
    </location>
</feature>
<feature type="transmembrane region" description="Helical" evidence="1">
    <location>
        <begin position="281"/>
        <end position="300"/>
    </location>
</feature>
<feature type="transmembrane region" description="Helical" evidence="1">
    <location>
        <begin position="307"/>
        <end position="326"/>
    </location>
</feature>
<proteinExistence type="predicted"/>
<name>A0A2Z4GCZ4_9BACT</name>
<dbReference type="Proteomes" id="UP000249873">
    <property type="component" value="Chromosome"/>
</dbReference>
<feature type="transmembrane region" description="Helical" evidence="1">
    <location>
        <begin position="172"/>
        <end position="193"/>
    </location>
</feature>
<accession>A0A2Z4GCZ4</accession>
<feature type="transmembrane region" description="Helical" evidence="1">
    <location>
        <begin position="557"/>
        <end position="580"/>
    </location>
</feature>
<reference evidence="2 3" key="1">
    <citation type="submission" date="2018-05" db="EMBL/GenBank/DDBJ databases">
        <title>Complete genome sequence of Arcticibacterium luteifluviistationis SM1504T, a cytophagaceae bacterium isolated from Arctic surface seawater.</title>
        <authorList>
            <person name="Li Y."/>
            <person name="Qin Q.-L."/>
        </authorList>
    </citation>
    <scope>NUCLEOTIDE SEQUENCE [LARGE SCALE GENOMIC DNA]</scope>
    <source>
        <strain evidence="2 3">SM1504</strain>
    </source>
</reference>
<feature type="transmembrane region" description="Helical" evidence="1">
    <location>
        <begin position="346"/>
        <end position="366"/>
    </location>
</feature>
<keyword evidence="3" id="KW-1185">Reference proteome</keyword>
<feature type="transmembrane region" description="Helical" evidence="1">
    <location>
        <begin position="234"/>
        <end position="254"/>
    </location>
</feature>
<organism evidence="2 3">
    <name type="scientific">Arcticibacterium luteifluviistationis</name>
    <dbReference type="NCBI Taxonomy" id="1784714"/>
    <lineage>
        <taxon>Bacteria</taxon>
        <taxon>Pseudomonadati</taxon>
        <taxon>Bacteroidota</taxon>
        <taxon>Cytophagia</taxon>
        <taxon>Cytophagales</taxon>
        <taxon>Leadbetterellaceae</taxon>
        <taxon>Arcticibacterium</taxon>
    </lineage>
</organism>
<feature type="transmembrane region" description="Helical" evidence="1">
    <location>
        <begin position="608"/>
        <end position="631"/>
    </location>
</feature>
<protein>
    <recommendedName>
        <fullName evidence="4">Membrane protein 6-pyruvoyl-tetrahydropterin synthase-related domain-containing protein</fullName>
    </recommendedName>
</protein>
<dbReference type="EMBL" id="CP029480">
    <property type="protein sequence ID" value="AWV99106.1"/>
    <property type="molecule type" value="Genomic_DNA"/>
</dbReference>
<keyword evidence="1" id="KW-1133">Transmembrane helix</keyword>
<dbReference type="OrthoDB" id="54576at2"/>
<evidence type="ECO:0000313" key="3">
    <source>
        <dbReference type="Proteomes" id="UP000249873"/>
    </source>
</evidence>
<keyword evidence="1" id="KW-0812">Transmembrane</keyword>
<dbReference type="KEGG" id="als:DJ013_13385"/>
<dbReference type="AlphaFoldDB" id="A0A2Z4GCZ4"/>